<evidence type="ECO:0000256" key="5">
    <source>
        <dbReference type="ARBA" id="ARBA00022432"/>
    </source>
</evidence>
<comment type="caution">
    <text evidence="9">Lacks conserved residue(s) required for the propagation of feature annotation.</text>
</comment>
<dbReference type="InterPro" id="IPR022896">
    <property type="entry name" value="TrioseP_Isoase_bac/euk"/>
</dbReference>
<dbReference type="SUPFAM" id="SSF51351">
    <property type="entry name" value="Triosephosphate isomerase (TIM)"/>
    <property type="match status" value="1"/>
</dbReference>
<protein>
    <recommendedName>
        <fullName evidence="4 9">Triosephosphate isomerase</fullName>
        <shortName evidence="9">TIM</shortName>
        <shortName evidence="9">TPI</shortName>
        <ecNumber evidence="3 9">5.3.1.1</ecNumber>
    </recommendedName>
    <alternativeName>
        <fullName evidence="9">Triose-phosphate isomerase</fullName>
    </alternativeName>
</protein>
<evidence type="ECO:0000313" key="13">
    <source>
        <dbReference type="Proteomes" id="UP000518316"/>
    </source>
</evidence>
<dbReference type="InterPro" id="IPR000652">
    <property type="entry name" value="Triosephosphate_isomerase"/>
</dbReference>
<feature type="binding site" evidence="9">
    <location>
        <position position="171"/>
    </location>
    <ligand>
        <name>substrate</name>
    </ligand>
</feature>
<sequence length="259" mass="28436">MRKPFIIANWKMNKNVHESVAFVKAIKEKLPTNKEIGIAAQAVSLYNMKEVAGNSNLQIIAQNASAELEGPYTGEISMRSLADAGVTYVMLGHLERRRLFNESNDSINQKVLAALQVGIIPIICTDEEMVQTEVNGKIHYVFQQLRSVLKGVPASKLSQVVISYEPSWAVGSSHQANPDVAEEGCQAIRQSLVEMYGNKIGDSIRILYGGSVNPDNIYKIMSKPNVDGALIGRASLDIESFLQMVNCVEAVSNEKLQVI</sequence>
<evidence type="ECO:0000256" key="10">
    <source>
        <dbReference type="RuleBase" id="RU363013"/>
    </source>
</evidence>
<reference evidence="13 14" key="1">
    <citation type="submission" date="2020-07" db="EMBL/GenBank/DDBJ databases">
        <title>Description of Limosilactobacillus balticus sp. nov., Limosilactobacillus agrestis sp. nov., Limosilactobacillus albertensis sp. nov., Limosilactobacillus rudii sp. nov., Limosilactobacillus fastidiosus sp. nov., five novel Limosilactobacillus species isolated from the vertebrate gastrointestinal tract, and proposal of 6 subspecies of Limosilactobacillus reuteri adapted to the gastrointestinal tract of specific vertebrate hosts.</title>
        <authorList>
            <person name="Li F."/>
            <person name="Cheng C."/>
            <person name="Zheng J."/>
            <person name="Quevedo R.M."/>
            <person name="Li J."/>
            <person name="Roos S."/>
            <person name="Gaenzle M.G."/>
            <person name="Walter J."/>
        </authorList>
    </citation>
    <scope>NUCLEOTIDE SEQUENCE [LARGE SCALE GENOMIC DNA]</scope>
    <source>
        <strain evidence="12 14">Lr3000</strain>
        <strain evidence="11 13">RRLNB_1_1</strain>
    </source>
</reference>
<evidence type="ECO:0000256" key="2">
    <source>
        <dbReference type="ARBA" id="ARBA00007422"/>
    </source>
</evidence>
<dbReference type="GO" id="GO:0019563">
    <property type="term" value="P:glycerol catabolic process"/>
    <property type="evidence" value="ECO:0007669"/>
    <property type="project" value="TreeGrafter"/>
</dbReference>
<dbReference type="GO" id="GO:0005829">
    <property type="term" value="C:cytosol"/>
    <property type="evidence" value="ECO:0007669"/>
    <property type="project" value="TreeGrafter"/>
</dbReference>
<keyword evidence="7 9" id="KW-0324">Glycolysis</keyword>
<feature type="binding site" evidence="9">
    <location>
        <position position="211"/>
    </location>
    <ligand>
        <name>substrate</name>
    </ligand>
</feature>
<name>A0A7W3TT86_9LACO</name>
<dbReference type="CDD" id="cd00311">
    <property type="entry name" value="TIM"/>
    <property type="match status" value="1"/>
</dbReference>
<dbReference type="Proteomes" id="UP000518316">
    <property type="component" value="Unassembled WGS sequence"/>
</dbReference>
<dbReference type="InterPro" id="IPR035990">
    <property type="entry name" value="TIM_sf"/>
</dbReference>
<dbReference type="GO" id="GO:0004807">
    <property type="term" value="F:triose-phosphate isomerase activity"/>
    <property type="evidence" value="ECO:0007669"/>
    <property type="project" value="UniProtKB-UniRule"/>
</dbReference>
<dbReference type="GO" id="GO:0006094">
    <property type="term" value="P:gluconeogenesis"/>
    <property type="evidence" value="ECO:0007669"/>
    <property type="project" value="UniProtKB-UniRule"/>
</dbReference>
<dbReference type="PANTHER" id="PTHR21139">
    <property type="entry name" value="TRIOSEPHOSPHATE ISOMERASE"/>
    <property type="match status" value="1"/>
</dbReference>
<keyword evidence="8 9" id="KW-0413">Isomerase</keyword>
<dbReference type="NCBIfam" id="TIGR00419">
    <property type="entry name" value="tim"/>
    <property type="match status" value="1"/>
</dbReference>
<comment type="function">
    <text evidence="9">Involved in the gluconeogenesis. Catalyzes stereospecifically the conversion of dihydroxyacetone phosphate (DHAP) to D-glyceraldehyde-3-phosphate (G3P).</text>
</comment>
<evidence type="ECO:0000256" key="1">
    <source>
        <dbReference type="ARBA" id="ARBA00004680"/>
    </source>
</evidence>
<comment type="subunit">
    <text evidence="9 10">Homodimer.</text>
</comment>
<dbReference type="UniPathway" id="UPA00138"/>
<dbReference type="GO" id="GO:0006096">
    <property type="term" value="P:glycolytic process"/>
    <property type="evidence" value="ECO:0007669"/>
    <property type="project" value="UniProtKB-UniRule"/>
</dbReference>
<comment type="catalytic activity">
    <reaction evidence="9 10">
        <text>D-glyceraldehyde 3-phosphate = dihydroxyacetone phosphate</text>
        <dbReference type="Rhea" id="RHEA:18585"/>
        <dbReference type="ChEBI" id="CHEBI:57642"/>
        <dbReference type="ChEBI" id="CHEBI:59776"/>
        <dbReference type="EC" id="5.3.1.1"/>
    </reaction>
</comment>
<keyword evidence="5 9" id="KW-0312">Gluconeogenesis</keyword>
<organism evidence="11 13">
    <name type="scientific">Limosilactobacillus albertensis</name>
    <dbReference type="NCBI Taxonomy" id="2759752"/>
    <lineage>
        <taxon>Bacteria</taxon>
        <taxon>Bacillati</taxon>
        <taxon>Bacillota</taxon>
        <taxon>Bacilli</taxon>
        <taxon>Lactobacillales</taxon>
        <taxon>Lactobacillaceae</taxon>
        <taxon>Limosilactobacillus</taxon>
    </lineage>
</organism>
<feature type="binding site" evidence="9">
    <location>
        <begin position="9"/>
        <end position="11"/>
    </location>
    <ligand>
        <name>substrate</name>
    </ligand>
</feature>
<evidence type="ECO:0000256" key="9">
    <source>
        <dbReference type="HAMAP-Rule" id="MF_00147"/>
    </source>
</evidence>
<dbReference type="PROSITE" id="PS51440">
    <property type="entry name" value="TIM_2"/>
    <property type="match status" value="1"/>
</dbReference>
<evidence type="ECO:0000313" key="14">
    <source>
        <dbReference type="Proteomes" id="UP000547628"/>
    </source>
</evidence>
<feature type="active site" description="Electrophile" evidence="9">
    <location>
        <position position="93"/>
    </location>
</feature>
<gene>
    <name evidence="9" type="primary">tpiA</name>
    <name evidence="11" type="ORF">H5S40_09800</name>
    <name evidence="12" type="ORF">H5S41_04545</name>
</gene>
<dbReference type="EC" id="5.3.1.1" evidence="3 9"/>
<evidence type="ECO:0000256" key="8">
    <source>
        <dbReference type="ARBA" id="ARBA00023235"/>
    </source>
</evidence>
<comment type="caution">
    <text evidence="11">The sequence shown here is derived from an EMBL/GenBank/DDBJ whole genome shotgun (WGS) entry which is preliminary data.</text>
</comment>
<evidence type="ECO:0000313" key="11">
    <source>
        <dbReference type="EMBL" id="MBB1070444.1"/>
    </source>
</evidence>
<dbReference type="Pfam" id="PF00121">
    <property type="entry name" value="TIM"/>
    <property type="match status" value="1"/>
</dbReference>
<dbReference type="EMBL" id="JACIVD010000060">
    <property type="protein sequence ID" value="MBB1123230.1"/>
    <property type="molecule type" value="Genomic_DNA"/>
</dbReference>
<keyword evidence="6 9" id="KW-0963">Cytoplasm</keyword>
<dbReference type="UniPathway" id="UPA00109">
    <property type="reaction ID" value="UER00189"/>
</dbReference>
<comment type="pathway">
    <text evidence="1 9 10">Carbohydrate degradation; glycolysis; D-glyceraldehyde 3-phosphate from glycerone phosphate: step 1/1.</text>
</comment>
<comment type="subcellular location">
    <subcellularLocation>
        <location evidence="9 10">Cytoplasm</location>
    </subcellularLocation>
</comment>
<proteinExistence type="inferred from homology"/>
<evidence type="ECO:0000256" key="3">
    <source>
        <dbReference type="ARBA" id="ARBA00011940"/>
    </source>
</evidence>
<dbReference type="PANTHER" id="PTHR21139:SF42">
    <property type="entry name" value="TRIOSEPHOSPHATE ISOMERASE"/>
    <property type="match status" value="1"/>
</dbReference>
<dbReference type="AlphaFoldDB" id="A0A7W3TT86"/>
<dbReference type="InterPro" id="IPR013785">
    <property type="entry name" value="Aldolase_TIM"/>
</dbReference>
<dbReference type="GO" id="GO:0046166">
    <property type="term" value="P:glyceraldehyde-3-phosphate biosynthetic process"/>
    <property type="evidence" value="ECO:0007669"/>
    <property type="project" value="TreeGrafter"/>
</dbReference>
<evidence type="ECO:0000313" key="12">
    <source>
        <dbReference type="EMBL" id="MBB1123230.1"/>
    </source>
</evidence>
<dbReference type="HAMAP" id="MF_00147_B">
    <property type="entry name" value="TIM_B"/>
    <property type="match status" value="1"/>
</dbReference>
<comment type="pathway">
    <text evidence="9 10">Carbohydrate biosynthesis; gluconeogenesis.</text>
</comment>
<evidence type="ECO:0000256" key="6">
    <source>
        <dbReference type="ARBA" id="ARBA00022490"/>
    </source>
</evidence>
<evidence type="ECO:0000256" key="4">
    <source>
        <dbReference type="ARBA" id="ARBA00019397"/>
    </source>
</evidence>
<dbReference type="FunFam" id="3.20.20.70:FF:000016">
    <property type="entry name" value="Triosephosphate isomerase"/>
    <property type="match status" value="1"/>
</dbReference>
<keyword evidence="13" id="KW-1185">Reference proteome</keyword>
<dbReference type="RefSeq" id="WP_182598873.1">
    <property type="nucleotide sequence ID" value="NZ_JACIVC010000068.1"/>
</dbReference>
<feature type="active site" description="Proton acceptor" evidence="9">
    <location>
        <position position="165"/>
    </location>
</feature>
<accession>A0A7W3TT86</accession>
<comment type="similarity">
    <text evidence="2 9 10">Belongs to the triosephosphate isomerase family.</text>
</comment>
<dbReference type="Proteomes" id="UP000547628">
    <property type="component" value="Unassembled WGS sequence"/>
</dbReference>
<dbReference type="EMBL" id="JACIVC010000068">
    <property type="protein sequence ID" value="MBB1070444.1"/>
    <property type="molecule type" value="Genomic_DNA"/>
</dbReference>
<dbReference type="Gene3D" id="3.20.20.70">
    <property type="entry name" value="Aldolase class I"/>
    <property type="match status" value="1"/>
</dbReference>
<evidence type="ECO:0000256" key="7">
    <source>
        <dbReference type="ARBA" id="ARBA00023152"/>
    </source>
</evidence>